<comment type="function">
    <text evidence="5">Effector that suppresses plant defense responses during pathogen infection.</text>
</comment>
<evidence type="ECO:0000256" key="4">
    <source>
        <dbReference type="ARBA" id="ARBA00022729"/>
    </source>
</evidence>
<sequence>MRLRNVALVAASTLLVIIDGSSVVAKSLTQPKISTVATRQRFLRTYNMAVLENDNEERALNLNSILGVDKLKTAWTQNKLSTYLKKKKTADEVFVKLKLGNKASDKLFQDPKFLAWVKYVDDYNSKPGNKEMSMIPTLTNHYGDDVLAKMLDAASKTDGTKRLASSLQEQQVKFWRSQDMPLADVFTRLKLDRGLDDILTNPSFFAFNRYLVDYNVRYSKSMTMIEALGGSYGDAAVAKMLQTTMTKAKDVETKQLATRLQNQQLQHWKDIGLNSDDIFKDLSLNKAGVTFENPNFIVWGKFLQNYSGERTRPIDKLWANFGEEKLATMLVAPREAIGGNAMVTFLQNKLLEKWLTMERSPKDVSAMLGSSFGGKTFAASYKWNYEKRFGML</sequence>
<keyword evidence="7" id="KW-1185">Reference proteome</keyword>
<evidence type="ECO:0000256" key="5">
    <source>
        <dbReference type="RuleBase" id="RU367124"/>
    </source>
</evidence>
<evidence type="ECO:0000256" key="3">
    <source>
        <dbReference type="ARBA" id="ARBA00022525"/>
    </source>
</evidence>
<dbReference type="InterPro" id="IPR031825">
    <property type="entry name" value="RXLR"/>
</dbReference>
<organism evidence="6 7">
    <name type="scientific">Phytophthora palmivora</name>
    <dbReference type="NCBI Taxonomy" id="4796"/>
    <lineage>
        <taxon>Eukaryota</taxon>
        <taxon>Sar</taxon>
        <taxon>Stramenopiles</taxon>
        <taxon>Oomycota</taxon>
        <taxon>Peronosporomycetes</taxon>
        <taxon>Peronosporales</taxon>
        <taxon>Peronosporaceae</taxon>
        <taxon>Phytophthora</taxon>
    </lineage>
</organism>
<evidence type="ECO:0000256" key="1">
    <source>
        <dbReference type="ARBA" id="ARBA00004613"/>
    </source>
</evidence>
<comment type="subcellular location">
    <subcellularLocation>
        <location evidence="1 5">Secreted</location>
    </subcellularLocation>
</comment>
<evidence type="ECO:0000313" key="7">
    <source>
        <dbReference type="Proteomes" id="UP000237271"/>
    </source>
</evidence>
<reference evidence="6 7" key="1">
    <citation type="journal article" date="2017" name="Genome Biol. Evol.">
        <title>Phytophthora megakarya and P. palmivora, closely related causal agents of cacao black pod rot, underwent increases in genome sizes and gene numbers by different mechanisms.</title>
        <authorList>
            <person name="Ali S.S."/>
            <person name="Shao J."/>
            <person name="Lary D.J."/>
            <person name="Kronmiller B."/>
            <person name="Shen D."/>
            <person name="Strem M.D."/>
            <person name="Amoako-Attah I."/>
            <person name="Akrofi A.Y."/>
            <person name="Begoude B.A."/>
            <person name="Ten Hoopen G.M."/>
            <person name="Coulibaly K."/>
            <person name="Kebe B.I."/>
            <person name="Melnick R.L."/>
            <person name="Guiltinan M.J."/>
            <person name="Tyler B.M."/>
            <person name="Meinhardt L.W."/>
            <person name="Bailey B.A."/>
        </authorList>
    </citation>
    <scope>NUCLEOTIDE SEQUENCE [LARGE SCALE GENOMIC DNA]</scope>
    <source>
        <strain evidence="7">sbr112.9</strain>
    </source>
</reference>
<comment type="domain">
    <text evidence="5">The RxLR-dEER motif acts to carry the protein into the host cell cytoplasm through binding to cell surface phosphatidylinositol-3-phosphate.</text>
</comment>
<evidence type="ECO:0000256" key="2">
    <source>
        <dbReference type="ARBA" id="ARBA00010400"/>
    </source>
</evidence>
<name>A0A2P4YVF9_9STRA</name>
<keyword evidence="3 5" id="KW-0964">Secreted</keyword>
<protein>
    <recommendedName>
        <fullName evidence="5">RxLR effector protein</fullName>
    </recommendedName>
</protein>
<feature type="signal peptide" evidence="5">
    <location>
        <begin position="1"/>
        <end position="20"/>
    </location>
</feature>
<comment type="caution">
    <text evidence="6">The sequence shown here is derived from an EMBL/GenBank/DDBJ whole genome shotgun (WGS) entry which is preliminary data.</text>
</comment>
<dbReference type="AlphaFoldDB" id="A0A2P4YVF9"/>
<dbReference type="GO" id="GO:0005576">
    <property type="term" value="C:extracellular region"/>
    <property type="evidence" value="ECO:0007669"/>
    <property type="project" value="UniProtKB-SubCell"/>
</dbReference>
<accession>A0A2P4YVF9</accession>
<comment type="similarity">
    <text evidence="2 5">Belongs to the RxLR effector family.</text>
</comment>
<keyword evidence="4 5" id="KW-0732">Signal</keyword>
<evidence type="ECO:0000313" key="6">
    <source>
        <dbReference type="EMBL" id="POM81783.1"/>
    </source>
</evidence>
<dbReference type="Proteomes" id="UP000237271">
    <property type="component" value="Unassembled WGS sequence"/>
</dbReference>
<dbReference type="Pfam" id="PF16810">
    <property type="entry name" value="RXLR"/>
    <property type="match status" value="1"/>
</dbReference>
<feature type="chain" id="PRO_5044955657" description="RxLR effector protein" evidence="5">
    <location>
        <begin position="21"/>
        <end position="392"/>
    </location>
</feature>
<proteinExistence type="inferred from homology"/>
<dbReference type="EMBL" id="NCKW01000018">
    <property type="protein sequence ID" value="POM81783.1"/>
    <property type="molecule type" value="Genomic_DNA"/>
</dbReference>
<dbReference type="GO" id="GO:0043657">
    <property type="term" value="C:host cell"/>
    <property type="evidence" value="ECO:0007669"/>
    <property type="project" value="UniProtKB-SubCell"/>
</dbReference>
<gene>
    <name evidence="6" type="ORF">PHPALM_200</name>
</gene>
<dbReference type="OrthoDB" id="101670at2759"/>